<name>A0A1J5RSJ9_9ZZZZ</name>
<evidence type="ECO:0000259" key="3">
    <source>
        <dbReference type="Pfam" id="PF00171"/>
    </source>
</evidence>
<accession>A0A1J5RSJ9</accession>
<dbReference type="InterPro" id="IPR016162">
    <property type="entry name" value="Ald_DH_N"/>
</dbReference>
<dbReference type="PANTHER" id="PTHR43353">
    <property type="entry name" value="SUCCINATE-SEMIALDEHYDE DEHYDROGENASE, MITOCHONDRIAL"/>
    <property type="match status" value="1"/>
</dbReference>
<dbReference type="InterPro" id="IPR050740">
    <property type="entry name" value="Aldehyde_DH_Superfamily"/>
</dbReference>
<evidence type="ECO:0000256" key="2">
    <source>
        <dbReference type="SAM" id="MobiDB-lite"/>
    </source>
</evidence>
<dbReference type="Pfam" id="PF00171">
    <property type="entry name" value="Aldedh"/>
    <property type="match status" value="1"/>
</dbReference>
<sequence length="507" mass="52984">MELRGENLIGSRGERGTDGVVQGVDPVSGQALLPAYGGATRAQLDEACELAWQSWAGWRALGGAAHAALLEAAAEQIEALGDALIDRAALETALDAARLRGERARTTAQLRLFAQVAREGRHIEPRHDIALPQRTPLARPDLRMGHIGVGPVAVFGASNFPLAFSVAGGDTAAALAAGCPVVVKAHNAHPGTSELVGRAMQAAARACGAPDGVFSLLYGVDERIGAWLVGHPRIQAVGFTGSRSGGDALARVAAARPRPIPVFAEMSSVNPVFVFAHALRARGEEIAAGFAQSMTQGSGQFCTKPGLLFLLGDDGADAFVDALQRQLQSRATAPLLSAGIAARFSAAVDAAAARAPARRIVGPAAVDSSAPQVFVIDASDFAADPRWHEEMFGPAGVVVRARGVDEVWKLLDTLGGQLTAGVFVEPADHAAAASLLRQLETLAGRLLMNNWPTGVEVCDAMVHGGPYPATSDSRFSSVGTLAVRRFMRPVCYQNMAGEMLPDWLRDA</sequence>
<comment type="caution">
    <text evidence="4">The sequence shown here is derived from an EMBL/GenBank/DDBJ whole genome shotgun (WGS) entry which is preliminary data.</text>
</comment>
<dbReference type="InterPro" id="IPR015590">
    <property type="entry name" value="Aldehyde_DH_dom"/>
</dbReference>
<dbReference type="AlphaFoldDB" id="A0A1J5RSJ9"/>
<feature type="region of interest" description="Disordered" evidence="2">
    <location>
        <begin position="1"/>
        <end position="21"/>
    </location>
</feature>
<feature type="domain" description="Aldehyde dehydrogenase" evidence="3">
    <location>
        <begin position="22"/>
        <end position="457"/>
    </location>
</feature>
<proteinExistence type="predicted"/>
<dbReference type="Gene3D" id="3.40.605.10">
    <property type="entry name" value="Aldehyde Dehydrogenase, Chain A, domain 1"/>
    <property type="match status" value="1"/>
</dbReference>
<dbReference type="InterPro" id="IPR016161">
    <property type="entry name" value="Ald_DH/histidinol_DH"/>
</dbReference>
<dbReference type="CDD" id="cd07129">
    <property type="entry name" value="ALDH_KGSADH"/>
    <property type="match status" value="1"/>
</dbReference>
<evidence type="ECO:0000313" key="4">
    <source>
        <dbReference type="EMBL" id="OIQ92459.1"/>
    </source>
</evidence>
<dbReference type="PANTHER" id="PTHR43353:SF3">
    <property type="entry name" value="ALDEHYDE DEHYDROGENASE-RELATED"/>
    <property type="match status" value="1"/>
</dbReference>
<dbReference type="GO" id="GO:0047533">
    <property type="term" value="F:2,5-dioxovalerate dehydrogenase (NADP+) activity"/>
    <property type="evidence" value="ECO:0007669"/>
    <property type="project" value="UniProtKB-EC"/>
</dbReference>
<dbReference type="Gene3D" id="3.40.309.10">
    <property type="entry name" value="Aldehyde Dehydrogenase, Chain A, domain 2"/>
    <property type="match status" value="1"/>
</dbReference>
<dbReference type="InterPro" id="IPR016163">
    <property type="entry name" value="Ald_DH_C"/>
</dbReference>
<dbReference type="InterPro" id="IPR044151">
    <property type="entry name" value="ALDH_KGSADH"/>
</dbReference>
<keyword evidence="1 4" id="KW-0560">Oxidoreductase</keyword>
<dbReference type="EMBL" id="MLJW01000231">
    <property type="protein sequence ID" value="OIQ92459.1"/>
    <property type="molecule type" value="Genomic_DNA"/>
</dbReference>
<organism evidence="4">
    <name type="scientific">mine drainage metagenome</name>
    <dbReference type="NCBI Taxonomy" id="410659"/>
    <lineage>
        <taxon>unclassified sequences</taxon>
        <taxon>metagenomes</taxon>
        <taxon>ecological metagenomes</taxon>
    </lineage>
</organism>
<protein>
    <submittedName>
        <fullName evidence="4">Alpha-ketoglutaric semialdehyde dehydrogenase</fullName>
        <ecNumber evidence="4">1.2.1.26</ecNumber>
    </submittedName>
</protein>
<reference evidence="4" key="1">
    <citation type="submission" date="2016-10" db="EMBL/GenBank/DDBJ databases">
        <title>Sequence of Gallionella enrichment culture.</title>
        <authorList>
            <person name="Poehlein A."/>
            <person name="Muehling M."/>
            <person name="Daniel R."/>
        </authorList>
    </citation>
    <scope>NUCLEOTIDE SEQUENCE</scope>
</reference>
<dbReference type="SUPFAM" id="SSF53720">
    <property type="entry name" value="ALDH-like"/>
    <property type="match status" value="1"/>
</dbReference>
<gene>
    <name evidence="4" type="ORF">GALL_256050</name>
</gene>
<evidence type="ECO:0000256" key="1">
    <source>
        <dbReference type="ARBA" id="ARBA00023002"/>
    </source>
</evidence>
<dbReference type="EC" id="1.2.1.26" evidence="4"/>